<dbReference type="InterPro" id="IPR036388">
    <property type="entry name" value="WH-like_DNA-bd_sf"/>
</dbReference>
<dbReference type="AlphaFoldDB" id="A0A4R9LZE5"/>
<sequence>MRKKQSNATIEKFRIASRQYSDASIFMHEAIARKAGLSGTDHKYLGLILPHKELTAGDIAKMTGLTTGAVTGLVDRLEKKKLLKRQFTKDDRRKVMIVPNVENSMKLFQPIFNELQQKTTALISSFSDAEIQTIEKYFTEATLIMKETTNKLNNTEEDSIGKYNNILFI</sequence>
<proteinExistence type="predicted"/>
<dbReference type="PANTHER" id="PTHR33164">
    <property type="entry name" value="TRANSCRIPTIONAL REGULATOR, MARR FAMILY"/>
    <property type="match status" value="1"/>
</dbReference>
<dbReference type="EMBL" id="RQHW01000047">
    <property type="protein sequence ID" value="TGN18727.1"/>
    <property type="molecule type" value="Genomic_DNA"/>
</dbReference>
<protein>
    <submittedName>
        <fullName evidence="2">MarR family transcriptional regulator</fullName>
    </submittedName>
</protein>
<dbReference type="InterPro" id="IPR039422">
    <property type="entry name" value="MarR/SlyA-like"/>
</dbReference>
<dbReference type="PANTHER" id="PTHR33164:SF106">
    <property type="entry name" value="TRANSCRIPTIONAL REGULATORY PROTEIN"/>
    <property type="match status" value="1"/>
</dbReference>
<gene>
    <name evidence="2" type="ORF">EHS15_15265</name>
</gene>
<dbReference type="Pfam" id="PF12802">
    <property type="entry name" value="MarR_2"/>
    <property type="match status" value="1"/>
</dbReference>
<evidence type="ECO:0000259" key="1">
    <source>
        <dbReference type="PROSITE" id="PS50995"/>
    </source>
</evidence>
<name>A0A4R9LZE5_9LEPT</name>
<evidence type="ECO:0000313" key="3">
    <source>
        <dbReference type="Proteomes" id="UP000298058"/>
    </source>
</evidence>
<comment type="caution">
    <text evidence="2">The sequence shown here is derived from an EMBL/GenBank/DDBJ whole genome shotgun (WGS) entry which is preliminary data.</text>
</comment>
<reference evidence="2" key="1">
    <citation type="journal article" date="2019" name="PLoS Negl. Trop. Dis.">
        <title>Revisiting the worldwide diversity of Leptospira species in the environment.</title>
        <authorList>
            <person name="Vincent A.T."/>
            <person name="Schiettekatte O."/>
            <person name="Bourhy P."/>
            <person name="Veyrier F.J."/>
            <person name="Picardeau M."/>
        </authorList>
    </citation>
    <scope>NUCLEOTIDE SEQUENCE [LARGE SCALE GENOMIC DNA]</scope>
    <source>
        <strain evidence="2">201300427</strain>
    </source>
</reference>
<dbReference type="GO" id="GO:0003700">
    <property type="term" value="F:DNA-binding transcription factor activity"/>
    <property type="evidence" value="ECO:0007669"/>
    <property type="project" value="InterPro"/>
</dbReference>
<dbReference type="SMART" id="SM00347">
    <property type="entry name" value="HTH_MARR"/>
    <property type="match status" value="1"/>
</dbReference>
<dbReference type="SUPFAM" id="SSF46785">
    <property type="entry name" value="Winged helix' DNA-binding domain"/>
    <property type="match status" value="1"/>
</dbReference>
<dbReference type="Proteomes" id="UP000298058">
    <property type="component" value="Unassembled WGS sequence"/>
</dbReference>
<organism evidence="2 3">
    <name type="scientific">Leptospira idonii</name>
    <dbReference type="NCBI Taxonomy" id="1193500"/>
    <lineage>
        <taxon>Bacteria</taxon>
        <taxon>Pseudomonadati</taxon>
        <taxon>Spirochaetota</taxon>
        <taxon>Spirochaetia</taxon>
        <taxon>Leptospirales</taxon>
        <taxon>Leptospiraceae</taxon>
        <taxon>Leptospira</taxon>
    </lineage>
</organism>
<accession>A0A4R9LZE5</accession>
<keyword evidence="3" id="KW-1185">Reference proteome</keyword>
<dbReference type="PROSITE" id="PS50995">
    <property type="entry name" value="HTH_MARR_2"/>
    <property type="match status" value="1"/>
</dbReference>
<evidence type="ECO:0000313" key="2">
    <source>
        <dbReference type="EMBL" id="TGN18727.1"/>
    </source>
</evidence>
<dbReference type="InterPro" id="IPR000835">
    <property type="entry name" value="HTH_MarR-typ"/>
</dbReference>
<dbReference type="InterPro" id="IPR036390">
    <property type="entry name" value="WH_DNA-bd_sf"/>
</dbReference>
<dbReference type="RefSeq" id="WP_135761409.1">
    <property type="nucleotide sequence ID" value="NZ_RQHW01000047.1"/>
</dbReference>
<feature type="domain" description="HTH marR-type" evidence="1">
    <location>
        <begin position="1"/>
        <end position="143"/>
    </location>
</feature>
<dbReference type="OrthoDB" id="162531at2"/>
<dbReference type="Gene3D" id="1.10.10.10">
    <property type="entry name" value="Winged helix-like DNA-binding domain superfamily/Winged helix DNA-binding domain"/>
    <property type="match status" value="1"/>
</dbReference>
<dbReference type="GO" id="GO:0006950">
    <property type="term" value="P:response to stress"/>
    <property type="evidence" value="ECO:0007669"/>
    <property type="project" value="TreeGrafter"/>
</dbReference>